<keyword evidence="1" id="KW-0479">Metal-binding</keyword>
<dbReference type="Gene3D" id="3.30.40.10">
    <property type="entry name" value="Zinc/RING finger domain, C3HC4 (zinc finger)"/>
    <property type="match status" value="1"/>
</dbReference>
<evidence type="ECO:0000313" key="6">
    <source>
        <dbReference type="EMBL" id="OMH84566.1"/>
    </source>
</evidence>
<dbReference type="PANTHER" id="PTHR13513:SF9">
    <property type="entry name" value="E3 UBIQUITIN-PROTEIN LIGASE UBR7-RELATED"/>
    <property type="match status" value="1"/>
</dbReference>
<dbReference type="Proteomes" id="UP000188320">
    <property type="component" value="Unassembled WGS sequence"/>
</dbReference>
<evidence type="ECO:0000259" key="5">
    <source>
        <dbReference type="SMART" id="SM00396"/>
    </source>
</evidence>
<evidence type="ECO:0000256" key="1">
    <source>
        <dbReference type="ARBA" id="ARBA00022723"/>
    </source>
</evidence>
<keyword evidence="2" id="KW-0863">Zinc-finger</keyword>
<evidence type="ECO:0000313" key="7">
    <source>
        <dbReference type="Proteomes" id="UP000188320"/>
    </source>
</evidence>
<feature type="compositionally biased region" description="Polar residues" evidence="4">
    <location>
        <begin position="46"/>
        <end position="62"/>
    </location>
</feature>
<evidence type="ECO:0000256" key="2">
    <source>
        <dbReference type="ARBA" id="ARBA00022771"/>
    </source>
</evidence>
<dbReference type="Pfam" id="PF02207">
    <property type="entry name" value="zf-UBR"/>
    <property type="match status" value="1"/>
</dbReference>
<reference evidence="7" key="1">
    <citation type="submission" date="2017-01" db="EMBL/GenBank/DDBJ databases">
        <authorList>
            <person name="Wang Y."/>
            <person name="White M."/>
            <person name="Kvist S."/>
            <person name="Moncalvo J.-M."/>
        </authorList>
    </citation>
    <scope>NUCLEOTIDE SEQUENCE [LARGE SCALE GENOMIC DNA]</scope>
    <source>
        <strain evidence="7">COL-18-3</strain>
    </source>
</reference>
<dbReference type="InterPro" id="IPR019787">
    <property type="entry name" value="Znf_PHD-finger"/>
</dbReference>
<dbReference type="InterPro" id="IPR040204">
    <property type="entry name" value="UBR7"/>
</dbReference>
<feature type="region of interest" description="Disordered" evidence="4">
    <location>
        <begin position="1"/>
        <end position="62"/>
    </location>
</feature>
<protein>
    <submittedName>
        <fullName evidence="6">Putative E3 ubiquitin-protein ligase UBR7</fullName>
    </submittedName>
</protein>
<keyword evidence="7" id="KW-1185">Reference proteome</keyword>
<organism evidence="6 7">
    <name type="scientific">Zancudomyces culisetae</name>
    <name type="common">Gut fungus</name>
    <name type="synonym">Smittium culisetae</name>
    <dbReference type="NCBI Taxonomy" id="1213189"/>
    <lineage>
        <taxon>Eukaryota</taxon>
        <taxon>Fungi</taxon>
        <taxon>Fungi incertae sedis</taxon>
        <taxon>Zoopagomycota</taxon>
        <taxon>Kickxellomycotina</taxon>
        <taxon>Harpellomycetes</taxon>
        <taxon>Harpellales</taxon>
        <taxon>Legeriomycetaceae</taxon>
        <taxon>Zancudomyces</taxon>
    </lineage>
</organism>
<feature type="domain" description="UBR-type" evidence="5">
    <location>
        <begin position="178"/>
        <end position="248"/>
    </location>
</feature>
<dbReference type="OrthoDB" id="5795902at2759"/>
<evidence type="ECO:0000256" key="4">
    <source>
        <dbReference type="SAM" id="MobiDB-lite"/>
    </source>
</evidence>
<dbReference type="GO" id="GO:0061630">
    <property type="term" value="F:ubiquitin protein ligase activity"/>
    <property type="evidence" value="ECO:0007669"/>
    <property type="project" value="InterPro"/>
</dbReference>
<dbReference type="InterPro" id="IPR003126">
    <property type="entry name" value="Znf_UBR"/>
</dbReference>
<name>A0A1R1PU97_ZANCU</name>
<gene>
    <name evidence="6" type="ORF">AX774_g1895</name>
</gene>
<evidence type="ECO:0000256" key="3">
    <source>
        <dbReference type="ARBA" id="ARBA00022833"/>
    </source>
</evidence>
<dbReference type="EMBL" id="LSSK01000177">
    <property type="protein sequence ID" value="OMH84566.1"/>
    <property type="molecule type" value="Genomic_DNA"/>
</dbReference>
<proteinExistence type="predicted"/>
<dbReference type="InterPro" id="IPR047506">
    <property type="entry name" value="UBR7-like_UBR-box"/>
</dbReference>
<dbReference type="PANTHER" id="PTHR13513">
    <property type="entry name" value="E3 UBIQUITIN-PROTEIN LIGASE UBR7"/>
    <property type="match status" value="1"/>
</dbReference>
<accession>A0A1R1PU97</accession>
<dbReference type="SUPFAM" id="SSF57903">
    <property type="entry name" value="FYVE/PHD zinc finger"/>
    <property type="match status" value="1"/>
</dbReference>
<dbReference type="AlphaFoldDB" id="A0A1R1PU97"/>
<sequence>MEKDKHLNVNGNITSEEAADFETSKVVEASTSKASEETVDIETCDSDTAQQKNTSENGVQSSIVTNESKESLDGTISAVEFLDYQTRLEEEAAQVLPGKFDSCTWEKGYIRQPVYVCLTCSRECAEDKDVSTLAKNLAINGNDDNSESDPRMPTDEVQSIKKDAGDTICHVDKNWSRRVCPGLPKEKPNDPEICPPGFNPAGICYSCSISCHSDHDVIELFTKRHFSCDCGTKRLVLGKTDRKCSLKKQIDNISMIVNTENQYSHNFWGYYCRRRAFISNIVIIKFLKYQVSIVWCDTFYEPANESRDMIECFLCNEWYHDSCIGVMPADEDYDEYICRECISKCTVLQGIQSAHVTKGVVMLTSEGENKGIEVVTSLKPSSKSDKNSGDFEADKSVRTNEICESGNGDDNEKCKTILMNCKDEKVDLFVKEGWVDDICKCKKCQKMLLDAGLGFIYTDEKIYEPEPDETRTESLYEAGIKEFSRFDHSKAIASSATFRGFCDKVKDFLKPFADNKRVVSDKDISQLFQNLSANRKRQRFQ</sequence>
<comment type="caution">
    <text evidence="6">The sequence shown here is derived from an EMBL/GenBank/DDBJ whole genome shotgun (WGS) entry which is preliminary data.</text>
</comment>
<dbReference type="InterPro" id="IPR013083">
    <property type="entry name" value="Znf_RING/FYVE/PHD"/>
</dbReference>
<dbReference type="GO" id="GO:0008270">
    <property type="term" value="F:zinc ion binding"/>
    <property type="evidence" value="ECO:0007669"/>
    <property type="project" value="UniProtKB-KW"/>
</dbReference>
<keyword evidence="3" id="KW-0862">Zinc</keyword>
<dbReference type="GO" id="GO:0005737">
    <property type="term" value="C:cytoplasm"/>
    <property type="evidence" value="ECO:0007669"/>
    <property type="project" value="TreeGrafter"/>
</dbReference>
<dbReference type="CDD" id="cd19677">
    <property type="entry name" value="UBR-box_UBR7"/>
    <property type="match status" value="1"/>
</dbReference>
<dbReference type="InterPro" id="IPR011011">
    <property type="entry name" value="Znf_FYVE_PHD"/>
</dbReference>
<dbReference type="Pfam" id="PF00628">
    <property type="entry name" value="PHD"/>
    <property type="match status" value="1"/>
</dbReference>
<dbReference type="SMART" id="SM00396">
    <property type="entry name" value="ZnF_UBR1"/>
    <property type="match status" value="1"/>
</dbReference>